<protein>
    <recommendedName>
        <fullName evidence="2 9">Tryptophan--tRNA ligase</fullName>
        <ecNumber evidence="2 9">6.1.1.2</ecNumber>
    </recommendedName>
</protein>
<dbReference type="PROSITE" id="PS00178">
    <property type="entry name" value="AA_TRNA_LIGASE_I"/>
    <property type="match status" value="1"/>
</dbReference>
<dbReference type="SUPFAM" id="SSF52374">
    <property type="entry name" value="Nucleotidylyl transferase"/>
    <property type="match status" value="1"/>
</dbReference>
<name>A0A1G2CLH8_9BACT</name>
<evidence type="ECO:0000256" key="10">
    <source>
        <dbReference type="RuleBase" id="RU363036"/>
    </source>
</evidence>
<dbReference type="EC" id="6.1.1.2" evidence="2 9"/>
<comment type="caution">
    <text evidence="11">The sequence shown here is derived from an EMBL/GenBank/DDBJ whole genome shotgun (WGS) entry which is preliminary data.</text>
</comment>
<dbReference type="GO" id="GO:0006436">
    <property type="term" value="P:tryptophanyl-tRNA aminoacylation"/>
    <property type="evidence" value="ECO:0007669"/>
    <property type="project" value="UniProtKB-UniRule"/>
</dbReference>
<dbReference type="EMBL" id="MHLE01000039">
    <property type="protein sequence ID" value="OGZ02209.1"/>
    <property type="molecule type" value="Genomic_DNA"/>
</dbReference>
<keyword evidence="3 10" id="KW-0436">Ligase</keyword>
<gene>
    <name evidence="11" type="ORF">A2390_01995</name>
</gene>
<accession>A0A1G2CLH8</accession>
<keyword evidence="6 10" id="KW-0648">Protein biosynthesis</keyword>
<evidence type="ECO:0000313" key="11">
    <source>
        <dbReference type="EMBL" id="OGZ02209.1"/>
    </source>
</evidence>
<dbReference type="GO" id="GO:0005829">
    <property type="term" value="C:cytosol"/>
    <property type="evidence" value="ECO:0007669"/>
    <property type="project" value="TreeGrafter"/>
</dbReference>
<dbReference type="Proteomes" id="UP000178599">
    <property type="component" value="Unassembled WGS sequence"/>
</dbReference>
<keyword evidence="7 10" id="KW-0030">Aminoacyl-tRNA synthetase</keyword>
<keyword evidence="5 10" id="KW-0067">ATP-binding</keyword>
<evidence type="ECO:0000256" key="2">
    <source>
        <dbReference type="ARBA" id="ARBA00013161"/>
    </source>
</evidence>
<evidence type="ECO:0000256" key="9">
    <source>
        <dbReference type="NCBIfam" id="TIGR00233"/>
    </source>
</evidence>
<reference evidence="11 12" key="1">
    <citation type="journal article" date="2016" name="Nat. Commun.">
        <title>Thousands of microbial genomes shed light on interconnected biogeochemical processes in an aquifer system.</title>
        <authorList>
            <person name="Anantharaman K."/>
            <person name="Brown C.T."/>
            <person name="Hug L.A."/>
            <person name="Sharon I."/>
            <person name="Castelle C.J."/>
            <person name="Probst A.J."/>
            <person name="Thomas B.C."/>
            <person name="Singh A."/>
            <person name="Wilkins M.J."/>
            <person name="Karaoz U."/>
            <person name="Brodie E.L."/>
            <person name="Williams K.H."/>
            <person name="Hubbard S.S."/>
            <person name="Banfield J.F."/>
        </authorList>
    </citation>
    <scope>NUCLEOTIDE SEQUENCE [LARGE SCALE GENOMIC DNA]</scope>
</reference>
<dbReference type="AlphaFoldDB" id="A0A1G2CLH8"/>
<dbReference type="PANTHER" id="PTHR43766">
    <property type="entry name" value="TRYPTOPHAN--TRNA LIGASE, MITOCHONDRIAL"/>
    <property type="match status" value="1"/>
</dbReference>
<evidence type="ECO:0000256" key="3">
    <source>
        <dbReference type="ARBA" id="ARBA00022598"/>
    </source>
</evidence>
<sequence length="333" mass="37534">MLKTRVLTGDRPTGPLHLGHYVGSLEERIALQKEAEIFILIADVQALTDNFKNPEKVSDNVRVVALDYLAVGLDPRLVTIMVQSQISEIAELTVFYLNLVNLGRLEQNPTVKKELAQKEFGKEIPVGFLAYPISQAADITAFKANLVPVGEDQLPMIEQTREIVRRFNRLYGNILVLPKASISKVPRLIGIDGNEKMSKSLDNAIYLSDSPSGVENKVMKMYTDPKRIHPTDPGHTEGNPIFTYHEIFNPNAEEVADLKKRYRGGKVGDVEVKHLLVEAINNFLEPIRRRRVEFNENPKLVDKILKEGTEKGKQVASETLFEVKKAMKINYSF</sequence>
<evidence type="ECO:0000313" key="12">
    <source>
        <dbReference type="Proteomes" id="UP000178599"/>
    </source>
</evidence>
<evidence type="ECO:0000256" key="8">
    <source>
        <dbReference type="ARBA" id="ARBA00049929"/>
    </source>
</evidence>
<dbReference type="InterPro" id="IPR001412">
    <property type="entry name" value="aa-tRNA-synth_I_CS"/>
</dbReference>
<dbReference type="GO" id="GO:0004830">
    <property type="term" value="F:tryptophan-tRNA ligase activity"/>
    <property type="evidence" value="ECO:0007669"/>
    <property type="project" value="UniProtKB-UniRule"/>
</dbReference>
<comment type="similarity">
    <text evidence="1 10">Belongs to the class-I aminoacyl-tRNA synthetase family.</text>
</comment>
<dbReference type="FunFam" id="1.10.240.10:FF:000005">
    <property type="entry name" value="Tryptophan--tRNA ligase"/>
    <property type="match status" value="1"/>
</dbReference>
<dbReference type="FunFam" id="3.40.50.620:FF:000094">
    <property type="entry name" value="Tryptophan--tRNA ligase"/>
    <property type="match status" value="1"/>
</dbReference>
<dbReference type="PANTHER" id="PTHR43766:SF1">
    <property type="entry name" value="TRYPTOPHAN--TRNA LIGASE, MITOCHONDRIAL"/>
    <property type="match status" value="1"/>
</dbReference>
<dbReference type="GO" id="GO:0005524">
    <property type="term" value="F:ATP binding"/>
    <property type="evidence" value="ECO:0007669"/>
    <property type="project" value="UniProtKB-KW"/>
</dbReference>
<evidence type="ECO:0000256" key="6">
    <source>
        <dbReference type="ARBA" id="ARBA00022917"/>
    </source>
</evidence>
<keyword evidence="4 10" id="KW-0547">Nucleotide-binding</keyword>
<evidence type="ECO:0000256" key="7">
    <source>
        <dbReference type="ARBA" id="ARBA00023146"/>
    </source>
</evidence>
<dbReference type="Pfam" id="PF00579">
    <property type="entry name" value="tRNA-synt_1b"/>
    <property type="match status" value="1"/>
</dbReference>
<dbReference type="PRINTS" id="PR01039">
    <property type="entry name" value="TRNASYNTHTRP"/>
</dbReference>
<dbReference type="InterPro" id="IPR014729">
    <property type="entry name" value="Rossmann-like_a/b/a_fold"/>
</dbReference>
<evidence type="ECO:0000256" key="4">
    <source>
        <dbReference type="ARBA" id="ARBA00022741"/>
    </source>
</evidence>
<evidence type="ECO:0000256" key="1">
    <source>
        <dbReference type="ARBA" id="ARBA00005594"/>
    </source>
</evidence>
<dbReference type="Gene3D" id="3.40.50.620">
    <property type="entry name" value="HUPs"/>
    <property type="match status" value="1"/>
</dbReference>
<organism evidence="11 12">
    <name type="scientific">Candidatus Liptonbacteria bacterium RIFOXYB1_FULL_36_10</name>
    <dbReference type="NCBI Taxonomy" id="1798654"/>
    <lineage>
        <taxon>Bacteria</taxon>
        <taxon>Candidatus Liptoniibacteriota</taxon>
    </lineage>
</organism>
<comment type="catalytic activity">
    <reaction evidence="8">
        <text>tRNA(Trp) + L-tryptophan + ATP = L-tryptophyl-tRNA(Trp) + AMP + diphosphate + H(+)</text>
        <dbReference type="Rhea" id="RHEA:24080"/>
        <dbReference type="Rhea" id="RHEA-COMP:9671"/>
        <dbReference type="Rhea" id="RHEA-COMP:9705"/>
        <dbReference type="ChEBI" id="CHEBI:15378"/>
        <dbReference type="ChEBI" id="CHEBI:30616"/>
        <dbReference type="ChEBI" id="CHEBI:33019"/>
        <dbReference type="ChEBI" id="CHEBI:57912"/>
        <dbReference type="ChEBI" id="CHEBI:78442"/>
        <dbReference type="ChEBI" id="CHEBI:78535"/>
        <dbReference type="ChEBI" id="CHEBI:456215"/>
        <dbReference type="EC" id="6.1.1.2"/>
    </reaction>
</comment>
<dbReference type="InterPro" id="IPR002305">
    <property type="entry name" value="aa-tRNA-synth_Ic"/>
</dbReference>
<proteinExistence type="inferred from homology"/>
<evidence type="ECO:0000256" key="5">
    <source>
        <dbReference type="ARBA" id="ARBA00022840"/>
    </source>
</evidence>
<dbReference type="Gene3D" id="1.10.240.10">
    <property type="entry name" value="Tyrosyl-Transfer RNA Synthetase"/>
    <property type="match status" value="1"/>
</dbReference>
<dbReference type="InterPro" id="IPR050203">
    <property type="entry name" value="Trp-tRNA_synthetase"/>
</dbReference>
<dbReference type="InterPro" id="IPR002306">
    <property type="entry name" value="Trp-tRNA-ligase"/>
</dbReference>
<dbReference type="CDD" id="cd00806">
    <property type="entry name" value="TrpRS_core"/>
    <property type="match status" value="1"/>
</dbReference>
<dbReference type="NCBIfam" id="TIGR00233">
    <property type="entry name" value="trpS"/>
    <property type="match status" value="1"/>
</dbReference>